<reference evidence="3" key="1">
    <citation type="submission" date="2018-05" db="EMBL/GenBank/DDBJ databases">
        <title>Luteimonas pekinense sp. nov., isolated from human Meibomian gland secretions, Beijing, China.</title>
        <authorList>
            <person name="Wen T."/>
            <person name="Bai H."/>
            <person name="Lv H."/>
        </authorList>
    </citation>
    <scope>NUCLEOTIDE SEQUENCE [LARGE SCALE GENOMIC DNA]</scope>
    <source>
        <strain evidence="3">83-4</strain>
    </source>
</reference>
<keyword evidence="2" id="KW-0808">Transferase</keyword>
<dbReference type="CDD" id="cd03046">
    <property type="entry name" value="GST_N_GTT1_like"/>
    <property type="match status" value="1"/>
</dbReference>
<dbReference type="SFLD" id="SFLDS00019">
    <property type="entry name" value="Glutathione_Transferase_(cytos"/>
    <property type="match status" value="1"/>
</dbReference>
<dbReference type="Pfam" id="PF13409">
    <property type="entry name" value="GST_N_2"/>
    <property type="match status" value="1"/>
</dbReference>
<dbReference type="Gene3D" id="3.40.30.10">
    <property type="entry name" value="Glutaredoxin"/>
    <property type="match status" value="1"/>
</dbReference>
<sequence length="199" mass="21707">MSRGRVARWMLEETGLPYETVLLEYGTTMKAPDYLAINPMGKVPAIRHGDTVVTENTAIALYLADLVPEKKLAPPVGSPARGSYYRWISLLNPLEQLMMAKHAGQLGNPMSAGYGTEADLLGTLEGAIGDRDHLVGDDFTAADLLVAAYLGWYLQFKMLEPREAFVRFAGLHRGRTAAKRANEIDDALIAQQKAATGES</sequence>
<dbReference type="SUPFAM" id="SSF52833">
    <property type="entry name" value="Thioredoxin-like"/>
    <property type="match status" value="1"/>
</dbReference>
<dbReference type="PANTHER" id="PTHR44051:SF21">
    <property type="entry name" value="GLUTATHIONE S-TRANSFERASE FAMILY PROTEIN"/>
    <property type="match status" value="1"/>
</dbReference>
<dbReference type="Proteomes" id="UP000251842">
    <property type="component" value="Chromosome"/>
</dbReference>
<dbReference type="CDD" id="cd03207">
    <property type="entry name" value="GST_C_8"/>
    <property type="match status" value="1"/>
</dbReference>
<dbReference type="InterPro" id="IPR036249">
    <property type="entry name" value="Thioredoxin-like_sf"/>
</dbReference>
<dbReference type="RefSeq" id="WP_112926482.1">
    <property type="nucleotide sequence ID" value="NZ_CP029556.1"/>
</dbReference>
<dbReference type="PANTHER" id="PTHR44051">
    <property type="entry name" value="GLUTATHIONE S-TRANSFERASE-RELATED"/>
    <property type="match status" value="1"/>
</dbReference>
<evidence type="ECO:0000259" key="1">
    <source>
        <dbReference type="PROSITE" id="PS50404"/>
    </source>
</evidence>
<evidence type="ECO:0000313" key="3">
    <source>
        <dbReference type="Proteomes" id="UP000251842"/>
    </source>
</evidence>
<dbReference type="KEGG" id="lue:DCD74_05790"/>
<dbReference type="InterPro" id="IPR004045">
    <property type="entry name" value="Glutathione_S-Trfase_N"/>
</dbReference>
<proteinExistence type="predicted"/>
<name>A0A344J5F9_9GAMM</name>
<dbReference type="PROSITE" id="PS50404">
    <property type="entry name" value="GST_NTER"/>
    <property type="match status" value="1"/>
</dbReference>
<protein>
    <submittedName>
        <fullName evidence="2">Glutathione S-transferase</fullName>
    </submittedName>
</protein>
<organism evidence="2 3">
    <name type="scientific">Solilutibacter oculi</name>
    <dbReference type="NCBI Taxonomy" id="2698682"/>
    <lineage>
        <taxon>Bacteria</taxon>
        <taxon>Pseudomonadati</taxon>
        <taxon>Pseudomonadota</taxon>
        <taxon>Gammaproteobacteria</taxon>
        <taxon>Lysobacterales</taxon>
        <taxon>Lysobacteraceae</taxon>
        <taxon>Solilutibacter</taxon>
    </lineage>
</organism>
<accession>A0A344J5F9</accession>
<dbReference type="Pfam" id="PF00043">
    <property type="entry name" value="GST_C"/>
    <property type="match status" value="1"/>
</dbReference>
<evidence type="ECO:0000313" key="2">
    <source>
        <dbReference type="EMBL" id="AXA84269.1"/>
    </source>
</evidence>
<dbReference type="Gene3D" id="1.20.1050.10">
    <property type="match status" value="1"/>
</dbReference>
<dbReference type="SFLD" id="SFLDG01150">
    <property type="entry name" value="Main.1:_Beta-like"/>
    <property type="match status" value="1"/>
</dbReference>
<dbReference type="GO" id="GO:0016740">
    <property type="term" value="F:transferase activity"/>
    <property type="evidence" value="ECO:0007669"/>
    <property type="project" value="UniProtKB-KW"/>
</dbReference>
<gene>
    <name evidence="2" type="ORF">DCD74_05790</name>
</gene>
<keyword evidence="3" id="KW-1185">Reference proteome</keyword>
<dbReference type="OrthoDB" id="5740960at2"/>
<dbReference type="AlphaFoldDB" id="A0A344J5F9"/>
<dbReference type="SFLD" id="SFLDG00358">
    <property type="entry name" value="Main_(cytGST)"/>
    <property type="match status" value="1"/>
</dbReference>
<dbReference type="InterPro" id="IPR040079">
    <property type="entry name" value="Glutathione_S-Trfase"/>
</dbReference>
<dbReference type="SUPFAM" id="SSF47616">
    <property type="entry name" value="GST C-terminal domain-like"/>
    <property type="match status" value="1"/>
</dbReference>
<dbReference type="EMBL" id="CP029556">
    <property type="protein sequence ID" value="AXA84269.1"/>
    <property type="molecule type" value="Genomic_DNA"/>
</dbReference>
<dbReference type="InterPro" id="IPR036282">
    <property type="entry name" value="Glutathione-S-Trfase_C_sf"/>
</dbReference>
<dbReference type="InterPro" id="IPR004046">
    <property type="entry name" value="GST_C"/>
</dbReference>
<feature type="domain" description="GST N-terminal" evidence="1">
    <location>
        <begin position="1"/>
        <end position="71"/>
    </location>
</feature>